<reference evidence="1 2" key="1">
    <citation type="submission" date="2021-06" db="EMBL/GenBank/DDBJ databases">
        <title>Caerostris extrusa draft genome.</title>
        <authorList>
            <person name="Kono N."/>
            <person name="Arakawa K."/>
        </authorList>
    </citation>
    <scope>NUCLEOTIDE SEQUENCE [LARGE SCALE GENOMIC DNA]</scope>
</reference>
<sequence length="75" mass="8135">MVSSGEYKCFHLPCLAFGCAVEFECVPAGLRAPNSKFDDLEVFELDVRVFDVDVSLGDAVIDSGRLKGPSPPQQD</sequence>
<proteinExistence type="predicted"/>
<name>A0AAV4Y9C4_CAEEX</name>
<gene>
    <name evidence="1" type="ORF">CEXT_434181</name>
</gene>
<accession>A0AAV4Y9C4</accession>
<dbReference type="AlphaFoldDB" id="A0AAV4Y9C4"/>
<keyword evidence="2" id="KW-1185">Reference proteome</keyword>
<dbReference type="Proteomes" id="UP001054945">
    <property type="component" value="Unassembled WGS sequence"/>
</dbReference>
<comment type="caution">
    <text evidence="1">The sequence shown here is derived from an EMBL/GenBank/DDBJ whole genome shotgun (WGS) entry which is preliminary data.</text>
</comment>
<evidence type="ECO:0000313" key="1">
    <source>
        <dbReference type="EMBL" id="GIZ04081.1"/>
    </source>
</evidence>
<evidence type="ECO:0000313" key="2">
    <source>
        <dbReference type="Proteomes" id="UP001054945"/>
    </source>
</evidence>
<organism evidence="1 2">
    <name type="scientific">Caerostris extrusa</name>
    <name type="common">Bark spider</name>
    <name type="synonym">Caerostris bankana</name>
    <dbReference type="NCBI Taxonomy" id="172846"/>
    <lineage>
        <taxon>Eukaryota</taxon>
        <taxon>Metazoa</taxon>
        <taxon>Ecdysozoa</taxon>
        <taxon>Arthropoda</taxon>
        <taxon>Chelicerata</taxon>
        <taxon>Arachnida</taxon>
        <taxon>Araneae</taxon>
        <taxon>Araneomorphae</taxon>
        <taxon>Entelegynae</taxon>
        <taxon>Araneoidea</taxon>
        <taxon>Araneidae</taxon>
        <taxon>Caerostris</taxon>
    </lineage>
</organism>
<dbReference type="EMBL" id="BPLR01001691">
    <property type="protein sequence ID" value="GIZ04081.1"/>
    <property type="molecule type" value="Genomic_DNA"/>
</dbReference>
<protein>
    <submittedName>
        <fullName evidence="1">Uncharacterized protein</fullName>
    </submittedName>
</protein>